<gene>
    <name evidence="1" type="ORF">Sps_00136</name>
</gene>
<organism evidence="1 2">
    <name type="scientific">Shewanella psychrophila</name>
    <dbReference type="NCBI Taxonomy" id="225848"/>
    <lineage>
        <taxon>Bacteria</taxon>
        <taxon>Pseudomonadati</taxon>
        <taxon>Pseudomonadota</taxon>
        <taxon>Gammaproteobacteria</taxon>
        <taxon>Alteromonadales</taxon>
        <taxon>Shewanellaceae</taxon>
        <taxon>Shewanella</taxon>
    </lineage>
</organism>
<keyword evidence="2" id="KW-1185">Reference proteome</keyword>
<name>A0A1S6HIM3_9GAMM</name>
<evidence type="ECO:0000313" key="1">
    <source>
        <dbReference type="EMBL" id="AQS35357.1"/>
    </source>
</evidence>
<sequence length="55" mass="6239">MVIPSAIFLPNFQLTNTLPVEKHPKKTPTKIKMEDAISLMIFGLKVSFNPKLQNQ</sequence>
<reference evidence="1 2" key="1">
    <citation type="submission" date="2016-03" db="EMBL/GenBank/DDBJ databases">
        <title>Complete genome sequence of Shewanella psychrophila WP2, a deep sea bacterium isolated from west Pacific sediment.</title>
        <authorList>
            <person name="Xu G."/>
            <person name="Jian H."/>
        </authorList>
    </citation>
    <scope>NUCLEOTIDE SEQUENCE [LARGE SCALE GENOMIC DNA]</scope>
    <source>
        <strain evidence="1 2">WP2</strain>
    </source>
</reference>
<protein>
    <submittedName>
        <fullName evidence="1">Uncharacterized protein</fullName>
    </submittedName>
</protein>
<dbReference type="Proteomes" id="UP000189545">
    <property type="component" value="Chromosome"/>
</dbReference>
<proteinExistence type="predicted"/>
<accession>A0A1S6HIM3</accession>
<dbReference type="EMBL" id="CP014782">
    <property type="protein sequence ID" value="AQS35357.1"/>
    <property type="molecule type" value="Genomic_DNA"/>
</dbReference>
<evidence type="ECO:0000313" key="2">
    <source>
        <dbReference type="Proteomes" id="UP000189545"/>
    </source>
</evidence>
<dbReference type="AlphaFoldDB" id="A0A1S6HIM3"/>
<dbReference type="KEGG" id="spsw:Sps_00136"/>